<keyword evidence="6 9" id="KW-0472">Membrane</keyword>
<evidence type="ECO:0000256" key="6">
    <source>
        <dbReference type="ARBA" id="ARBA00023136"/>
    </source>
</evidence>
<keyword evidence="4 9" id="KW-0552">Olfaction</keyword>
<evidence type="ECO:0000313" key="10">
    <source>
        <dbReference type="Proteomes" id="UP001652582"/>
    </source>
</evidence>
<feature type="transmembrane region" description="Helical" evidence="9">
    <location>
        <begin position="80"/>
        <end position="102"/>
    </location>
</feature>
<evidence type="ECO:0000256" key="1">
    <source>
        <dbReference type="ARBA" id="ARBA00004141"/>
    </source>
</evidence>
<name>A0ABM3M1W4_BICAN</name>
<keyword evidence="3 9" id="KW-0812">Transmembrane</keyword>
<keyword evidence="2 9" id="KW-0716">Sensory transduction</keyword>
<keyword evidence="5 9" id="KW-1133">Transmembrane helix</keyword>
<comment type="subcellular location">
    <subcellularLocation>
        <location evidence="9">Cell membrane</location>
        <topology evidence="9">Multi-pass membrane protein</topology>
    </subcellularLocation>
    <subcellularLocation>
        <location evidence="1">Membrane</location>
        <topology evidence="1">Multi-pass membrane protein</topology>
    </subcellularLocation>
</comment>
<evidence type="ECO:0000256" key="2">
    <source>
        <dbReference type="ARBA" id="ARBA00022606"/>
    </source>
</evidence>
<dbReference type="Proteomes" id="UP001652582">
    <property type="component" value="Chromosome 24"/>
</dbReference>
<dbReference type="GeneID" id="112056460"/>
<dbReference type="PANTHER" id="PTHR21137">
    <property type="entry name" value="ODORANT RECEPTOR"/>
    <property type="match status" value="1"/>
</dbReference>
<proteinExistence type="inferred from homology"/>
<accession>A0ABM3M1W4</accession>
<keyword evidence="10" id="KW-1185">Reference proteome</keyword>
<evidence type="ECO:0000256" key="5">
    <source>
        <dbReference type="ARBA" id="ARBA00022989"/>
    </source>
</evidence>
<protein>
    <recommendedName>
        <fullName evidence="9">Odorant receptor</fullName>
    </recommendedName>
</protein>
<feature type="transmembrane region" description="Helical" evidence="9">
    <location>
        <begin position="158"/>
        <end position="176"/>
    </location>
</feature>
<evidence type="ECO:0000256" key="9">
    <source>
        <dbReference type="RuleBase" id="RU351113"/>
    </source>
</evidence>
<evidence type="ECO:0000256" key="7">
    <source>
        <dbReference type="ARBA" id="ARBA00023170"/>
    </source>
</evidence>
<feature type="transmembrane region" description="Helical" evidence="9">
    <location>
        <begin position="283"/>
        <end position="302"/>
    </location>
</feature>
<comment type="similarity">
    <text evidence="9">Belongs to the insect chemoreceptor superfamily. Heteromeric odorant receptor channel (TC 1.A.69) family.</text>
</comment>
<dbReference type="InterPro" id="IPR004117">
    <property type="entry name" value="7tm6_olfct_rcpt"/>
</dbReference>
<feature type="transmembrane region" description="Helical" evidence="9">
    <location>
        <begin position="252"/>
        <end position="277"/>
    </location>
</feature>
<feature type="transmembrane region" description="Helical" evidence="9">
    <location>
        <begin position="133"/>
        <end position="152"/>
    </location>
</feature>
<dbReference type="Pfam" id="PF02949">
    <property type="entry name" value="7tm_6"/>
    <property type="match status" value="1"/>
</dbReference>
<sequence>MTLEAINMLQTAADGSFLDLFTMMPCVGYLLVALAKALKIKMNRSVFENLVSELRDMWPHGQIPQDEHEVLSTALNQLKLLVRAYFSCNMMLGSIFILPVLFVYIKSWLGYDVQFILPFGYWLPFDPYQDIKYLFEIVFFVMTCHCFLSALSMMAGDLLFIVCLSHITTQFALLLVRIDKLFHVPIDDQLVETYPLGMYLPFTKNKQQLEIENNPSSIDDNDRDKRIEEELVFIIERHRALIRLSSDIENMYTFSLLVNFMNSSVIICFCLFCVAFVEKWNEFIYKIFFTTAISQTFILCWYGQRLMDTSTGVGEALYNCGWYTATHKTKKSILIMIHRAQKEVHITTYGFSVISLASYATILRTSWSYFTLLINMYKE</sequence>
<dbReference type="RefSeq" id="XP_052744962.1">
    <property type="nucleotide sequence ID" value="XM_052889002.1"/>
</dbReference>
<evidence type="ECO:0000256" key="4">
    <source>
        <dbReference type="ARBA" id="ARBA00022725"/>
    </source>
</evidence>
<reference evidence="11" key="1">
    <citation type="submission" date="2025-08" db="UniProtKB">
        <authorList>
            <consortium name="RefSeq"/>
        </authorList>
    </citation>
    <scope>IDENTIFICATION</scope>
</reference>
<feature type="transmembrane region" description="Helical" evidence="9">
    <location>
        <begin position="20"/>
        <end position="38"/>
    </location>
</feature>
<keyword evidence="7 9" id="KW-0675">Receptor</keyword>
<evidence type="ECO:0000313" key="11">
    <source>
        <dbReference type="RefSeq" id="XP_052744962.1"/>
    </source>
</evidence>
<evidence type="ECO:0000256" key="3">
    <source>
        <dbReference type="ARBA" id="ARBA00022692"/>
    </source>
</evidence>
<organism evidence="10 11">
    <name type="scientific">Bicyclus anynana</name>
    <name type="common">Squinting bush brown butterfly</name>
    <dbReference type="NCBI Taxonomy" id="110368"/>
    <lineage>
        <taxon>Eukaryota</taxon>
        <taxon>Metazoa</taxon>
        <taxon>Ecdysozoa</taxon>
        <taxon>Arthropoda</taxon>
        <taxon>Hexapoda</taxon>
        <taxon>Insecta</taxon>
        <taxon>Pterygota</taxon>
        <taxon>Neoptera</taxon>
        <taxon>Endopterygota</taxon>
        <taxon>Lepidoptera</taxon>
        <taxon>Glossata</taxon>
        <taxon>Ditrysia</taxon>
        <taxon>Papilionoidea</taxon>
        <taxon>Nymphalidae</taxon>
        <taxon>Satyrinae</taxon>
        <taxon>Satyrini</taxon>
        <taxon>Mycalesina</taxon>
        <taxon>Bicyclus</taxon>
    </lineage>
</organism>
<keyword evidence="8 9" id="KW-0807">Transducer</keyword>
<evidence type="ECO:0000256" key="8">
    <source>
        <dbReference type="ARBA" id="ARBA00023224"/>
    </source>
</evidence>
<feature type="transmembrane region" description="Helical" evidence="9">
    <location>
        <begin position="346"/>
        <end position="370"/>
    </location>
</feature>
<dbReference type="PANTHER" id="PTHR21137:SF44">
    <property type="entry name" value="ODORANT RECEPTOR 13A-RELATED"/>
    <property type="match status" value="1"/>
</dbReference>
<gene>
    <name evidence="11" type="primary">LOC112056460</name>
</gene>